<name>A0A9P8IDX1_9PEZI</name>
<sequence length="466" mass="52341">MEEFGGLAIVAEDTQDTSAPDEDPGGVEIFLVDADNHGLQELQDAQFWVRQVLTDAAPTGAPPIANEGLWLVTELQVVREVLFMLSGLPTSLFLTNAASNGDITWDKKYALNHSSQPLLHKVFDSFAAIGMKLDHLRTWAKLKQTVLLMQTFRTGVEERLRQYNGTLSGIQERFIKPEQGVIVSLIEIHTEIQRHTRPLLELSVLVSKLKNDAHHSSSPQKFQHLELLFESACLHEAIGDEQVFHFMAKLFFECFQTYLKPIGVWMKEGEIVGHDDTFFVAVTESAADTDMGSIWHDRYVLRQDNRGNVQAPKFLRAAANKIFTTGKSVMFLKQLGGHDGSVTTPPPQGEPKLDFNTVCQSDGLSSLAPFSELFNTAFENWIKGKHQTSSHILRERLFSGCGLWRSLDALEYVYFLRDGALFSTISAMLFEKIDRGKEAWNDQFLLTEMVQSVFGSLKCVDAKRLA</sequence>
<feature type="domain" description="Gamma tubulin complex component protein N-terminal" evidence="5">
    <location>
        <begin position="78"/>
        <end position="398"/>
    </location>
</feature>
<evidence type="ECO:0000313" key="6">
    <source>
        <dbReference type="EMBL" id="KAH0547919.1"/>
    </source>
</evidence>
<keyword evidence="7" id="KW-1185">Reference proteome</keyword>
<dbReference type="GO" id="GO:0000922">
    <property type="term" value="C:spindle pole"/>
    <property type="evidence" value="ECO:0007669"/>
    <property type="project" value="InterPro"/>
</dbReference>
<dbReference type="GO" id="GO:0043015">
    <property type="term" value="F:gamma-tubulin binding"/>
    <property type="evidence" value="ECO:0007669"/>
    <property type="project" value="InterPro"/>
</dbReference>
<dbReference type="Pfam" id="PF17681">
    <property type="entry name" value="GCP_N_terminal"/>
    <property type="match status" value="1"/>
</dbReference>
<dbReference type="GO" id="GO:0051225">
    <property type="term" value="P:spindle assembly"/>
    <property type="evidence" value="ECO:0007669"/>
    <property type="project" value="TreeGrafter"/>
</dbReference>
<evidence type="ECO:0000256" key="3">
    <source>
        <dbReference type="ARBA" id="ARBA00023212"/>
    </source>
</evidence>
<organism evidence="6 7">
    <name type="scientific">Trichoglossum hirsutum</name>
    <dbReference type="NCBI Taxonomy" id="265104"/>
    <lineage>
        <taxon>Eukaryota</taxon>
        <taxon>Fungi</taxon>
        <taxon>Dikarya</taxon>
        <taxon>Ascomycota</taxon>
        <taxon>Pezizomycotina</taxon>
        <taxon>Geoglossomycetes</taxon>
        <taxon>Geoglossales</taxon>
        <taxon>Geoglossaceae</taxon>
        <taxon>Trichoglossum</taxon>
    </lineage>
</organism>
<dbReference type="InterPro" id="IPR041470">
    <property type="entry name" value="GCP_N"/>
</dbReference>
<dbReference type="PANTHER" id="PTHR19302">
    <property type="entry name" value="GAMMA TUBULIN COMPLEX PROTEIN"/>
    <property type="match status" value="1"/>
</dbReference>
<dbReference type="GO" id="GO:0005874">
    <property type="term" value="C:microtubule"/>
    <property type="evidence" value="ECO:0007669"/>
    <property type="project" value="UniProtKB-KW"/>
</dbReference>
<keyword evidence="1 4" id="KW-0963">Cytoplasm</keyword>
<feature type="non-terminal residue" evidence="6">
    <location>
        <position position="466"/>
    </location>
</feature>
<dbReference type="GO" id="GO:0051321">
    <property type="term" value="P:meiotic cell cycle"/>
    <property type="evidence" value="ECO:0007669"/>
    <property type="project" value="TreeGrafter"/>
</dbReference>
<evidence type="ECO:0000256" key="2">
    <source>
        <dbReference type="ARBA" id="ARBA00022701"/>
    </source>
</evidence>
<proteinExistence type="inferred from homology"/>
<protein>
    <recommendedName>
        <fullName evidence="4">Spindle pole body component</fullName>
    </recommendedName>
</protein>
<gene>
    <name evidence="6" type="ORF">GP486_008340</name>
</gene>
<reference evidence="6" key="1">
    <citation type="submission" date="2021-03" db="EMBL/GenBank/DDBJ databases">
        <title>Comparative genomics and phylogenomic investigation of the class Geoglossomycetes provide insights into ecological specialization and systematics.</title>
        <authorList>
            <person name="Melie T."/>
            <person name="Pirro S."/>
            <person name="Miller A.N."/>
            <person name="Quandt A."/>
        </authorList>
    </citation>
    <scope>NUCLEOTIDE SEQUENCE</scope>
    <source>
        <strain evidence="6">CAQ_001_2017</strain>
    </source>
</reference>
<evidence type="ECO:0000256" key="1">
    <source>
        <dbReference type="ARBA" id="ARBA00022490"/>
    </source>
</evidence>
<dbReference type="AlphaFoldDB" id="A0A9P8IDX1"/>
<dbReference type="Proteomes" id="UP000750711">
    <property type="component" value="Unassembled WGS sequence"/>
</dbReference>
<dbReference type="GO" id="GO:0000930">
    <property type="term" value="C:gamma-tubulin complex"/>
    <property type="evidence" value="ECO:0007669"/>
    <property type="project" value="TreeGrafter"/>
</dbReference>
<dbReference type="GO" id="GO:0031122">
    <property type="term" value="P:cytoplasmic microtubule organization"/>
    <property type="evidence" value="ECO:0007669"/>
    <property type="project" value="TreeGrafter"/>
</dbReference>
<dbReference type="PANTHER" id="PTHR19302:SF33">
    <property type="entry name" value="GAMMA-TUBULIN COMPLEX COMPONENT 5"/>
    <property type="match status" value="1"/>
</dbReference>
<dbReference type="GO" id="GO:0000278">
    <property type="term" value="P:mitotic cell cycle"/>
    <property type="evidence" value="ECO:0007669"/>
    <property type="project" value="TreeGrafter"/>
</dbReference>
<evidence type="ECO:0000259" key="5">
    <source>
        <dbReference type="Pfam" id="PF17681"/>
    </source>
</evidence>
<comment type="similarity">
    <text evidence="4">Belongs to the TUBGCP family.</text>
</comment>
<accession>A0A9P8IDX1</accession>
<dbReference type="GO" id="GO:0051011">
    <property type="term" value="F:microtubule minus-end binding"/>
    <property type="evidence" value="ECO:0007669"/>
    <property type="project" value="TreeGrafter"/>
</dbReference>
<comment type="caution">
    <text evidence="6">The sequence shown here is derived from an EMBL/GenBank/DDBJ whole genome shotgun (WGS) entry which is preliminary data.</text>
</comment>
<evidence type="ECO:0000313" key="7">
    <source>
        <dbReference type="Proteomes" id="UP000750711"/>
    </source>
</evidence>
<evidence type="ECO:0000256" key="4">
    <source>
        <dbReference type="RuleBase" id="RU363050"/>
    </source>
</evidence>
<dbReference type="InterPro" id="IPR007259">
    <property type="entry name" value="GCP"/>
</dbReference>
<keyword evidence="2 4" id="KW-0493">Microtubule</keyword>
<comment type="subcellular location">
    <subcellularLocation>
        <location evidence="4">Cytoplasm</location>
        <location evidence="4">Cytoskeleton</location>
        <location evidence="4">Microtubule organizing center</location>
    </subcellularLocation>
</comment>
<keyword evidence="3 4" id="KW-0206">Cytoskeleton</keyword>
<dbReference type="EMBL" id="JAGHQM010003089">
    <property type="protein sequence ID" value="KAH0547919.1"/>
    <property type="molecule type" value="Genomic_DNA"/>
</dbReference>
<dbReference type="GO" id="GO:0007020">
    <property type="term" value="P:microtubule nucleation"/>
    <property type="evidence" value="ECO:0007669"/>
    <property type="project" value="InterPro"/>
</dbReference>